<reference evidence="3 4" key="1">
    <citation type="submission" date="2017-06" db="EMBL/GenBank/DDBJ databases">
        <authorList>
            <person name="Kim H.J."/>
            <person name="Triplett B.A."/>
        </authorList>
    </citation>
    <scope>NUCLEOTIDE SEQUENCE [LARGE SCALE GENOMIC DNA]</scope>
    <source>
        <strain evidence="3 4">DSM 45207</strain>
    </source>
</reference>
<protein>
    <submittedName>
        <fullName evidence="3">DNA polymerase-3 subunit epsilon</fullName>
    </submittedName>
</protein>
<dbReference type="InterPro" id="IPR029024">
    <property type="entry name" value="TerB-like"/>
</dbReference>
<feature type="domain" description="Exonuclease" evidence="2">
    <location>
        <begin position="11"/>
        <end position="178"/>
    </location>
</feature>
<keyword evidence="1" id="KW-0378">Hydrolase</keyword>
<dbReference type="AlphaFoldDB" id="A0A238X2J7"/>
<dbReference type="CDD" id="cd06127">
    <property type="entry name" value="DEDDh"/>
    <property type="match status" value="1"/>
</dbReference>
<dbReference type="Proteomes" id="UP000198348">
    <property type="component" value="Unassembled WGS sequence"/>
</dbReference>
<dbReference type="PANTHER" id="PTHR30231">
    <property type="entry name" value="DNA POLYMERASE III SUBUNIT EPSILON"/>
    <property type="match status" value="1"/>
</dbReference>
<dbReference type="FunFam" id="3.30.420.10:FF:000045">
    <property type="entry name" value="3'-5' exonuclease DinG"/>
    <property type="match status" value="1"/>
</dbReference>
<proteinExistence type="predicted"/>
<dbReference type="SMART" id="SM00479">
    <property type="entry name" value="EXOIII"/>
    <property type="match status" value="1"/>
</dbReference>
<sequence length="416" mass="45568">MDDPAARGRAGYAVVDLETTGINPEWNERIVEVGVVHVAPDGQVEGQWETLVNPNRDLGPQRVHGITGREVREAPTFERIAGPLSDLLAGRVLVAHNLRFDAGFLTIEYRRLGVEVPVGVEYGLCTMRLARSYLPGAGRSLADCCAVFDIDNPQEHRALTDAAATARLLSCYLDLDPAARHWYDSLDRAAGLSWPHLPRTSAEWLPREAARGRQRHFLGRLVEHMPGDEEPEDRAEYLAMLDRVLLDREISAHEADELVALAEDLGIGRELAHRLHAHYVDQLARAAWSDGVITENERHDLRTVGSLLGMSIDEVDGIIAEQPPDDPAEDATAVPSFSLAEGDKVVFTGATERPREQWERAARGAGLVPHPAMTKNVKLLVAADPDSLSGKARKARQYGIPIVGEGTFGRLLGSVT</sequence>
<accession>A0A238X2J7</accession>
<dbReference type="SUPFAM" id="SSF53098">
    <property type="entry name" value="Ribonuclease H-like"/>
    <property type="match status" value="1"/>
</dbReference>
<keyword evidence="4" id="KW-1185">Reference proteome</keyword>
<evidence type="ECO:0000313" key="3">
    <source>
        <dbReference type="EMBL" id="SNR52803.1"/>
    </source>
</evidence>
<dbReference type="NCBIfam" id="TIGR00573">
    <property type="entry name" value="dnaq"/>
    <property type="match status" value="1"/>
</dbReference>
<organism evidence="3 4">
    <name type="scientific">Haloechinothrix alba</name>
    <dbReference type="NCBI Taxonomy" id="664784"/>
    <lineage>
        <taxon>Bacteria</taxon>
        <taxon>Bacillati</taxon>
        <taxon>Actinomycetota</taxon>
        <taxon>Actinomycetes</taxon>
        <taxon>Pseudonocardiales</taxon>
        <taxon>Pseudonocardiaceae</taxon>
        <taxon>Haloechinothrix</taxon>
    </lineage>
</organism>
<dbReference type="PANTHER" id="PTHR30231:SF41">
    <property type="entry name" value="DNA POLYMERASE III SUBUNIT EPSILON"/>
    <property type="match status" value="1"/>
</dbReference>
<evidence type="ECO:0000256" key="1">
    <source>
        <dbReference type="ARBA" id="ARBA00022839"/>
    </source>
</evidence>
<gene>
    <name evidence="3" type="ORF">SAMN06265360_108201</name>
</gene>
<dbReference type="InterPro" id="IPR006054">
    <property type="entry name" value="DnaQ"/>
</dbReference>
<dbReference type="InterPro" id="IPR012337">
    <property type="entry name" value="RNaseH-like_sf"/>
</dbReference>
<dbReference type="GO" id="GO:0045004">
    <property type="term" value="P:DNA replication proofreading"/>
    <property type="evidence" value="ECO:0007669"/>
    <property type="project" value="TreeGrafter"/>
</dbReference>
<dbReference type="EMBL" id="FZNW01000008">
    <property type="protein sequence ID" value="SNR52803.1"/>
    <property type="molecule type" value="Genomic_DNA"/>
</dbReference>
<keyword evidence="1" id="KW-0540">Nuclease</keyword>
<dbReference type="InterPro" id="IPR013520">
    <property type="entry name" value="Ribonucl_H"/>
</dbReference>
<dbReference type="SUPFAM" id="SSF158682">
    <property type="entry name" value="TerB-like"/>
    <property type="match status" value="1"/>
</dbReference>
<dbReference type="InterPro" id="IPR036420">
    <property type="entry name" value="BRCT_dom_sf"/>
</dbReference>
<keyword evidence="1" id="KW-0269">Exonuclease</keyword>
<dbReference type="OrthoDB" id="190275at2"/>
<evidence type="ECO:0000313" key="4">
    <source>
        <dbReference type="Proteomes" id="UP000198348"/>
    </source>
</evidence>
<dbReference type="SUPFAM" id="SSF52113">
    <property type="entry name" value="BRCT domain"/>
    <property type="match status" value="1"/>
</dbReference>
<dbReference type="Pfam" id="PF00929">
    <property type="entry name" value="RNase_T"/>
    <property type="match status" value="1"/>
</dbReference>
<dbReference type="GO" id="GO:0008408">
    <property type="term" value="F:3'-5' exonuclease activity"/>
    <property type="evidence" value="ECO:0007669"/>
    <property type="project" value="TreeGrafter"/>
</dbReference>
<dbReference type="Gene3D" id="3.40.50.10190">
    <property type="entry name" value="BRCT domain"/>
    <property type="match status" value="1"/>
</dbReference>
<dbReference type="GO" id="GO:0003677">
    <property type="term" value="F:DNA binding"/>
    <property type="evidence" value="ECO:0007669"/>
    <property type="project" value="InterPro"/>
</dbReference>
<dbReference type="Gene3D" id="3.30.420.10">
    <property type="entry name" value="Ribonuclease H-like superfamily/Ribonuclease H"/>
    <property type="match status" value="1"/>
</dbReference>
<dbReference type="GO" id="GO:0003887">
    <property type="term" value="F:DNA-directed DNA polymerase activity"/>
    <property type="evidence" value="ECO:0007669"/>
    <property type="project" value="InterPro"/>
</dbReference>
<dbReference type="GO" id="GO:0005829">
    <property type="term" value="C:cytosol"/>
    <property type="evidence" value="ECO:0007669"/>
    <property type="project" value="TreeGrafter"/>
</dbReference>
<evidence type="ECO:0000259" key="2">
    <source>
        <dbReference type="SMART" id="SM00479"/>
    </source>
</evidence>
<dbReference type="InterPro" id="IPR036397">
    <property type="entry name" value="RNaseH_sf"/>
</dbReference>
<name>A0A238X2J7_9PSEU</name>